<evidence type="ECO:0000256" key="1">
    <source>
        <dbReference type="SAM" id="Phobius"/>
    </source>
</evidence>
<sequence length="173" mass="19488">MFLNNLVNDIAAHETILLFASMLLILLLLILVVYLMIRVSMMSSRYRAMMRGSEANDLEGMLIQHIKEVERIAATNARILEENELIRQFIRGSLVRVAAVRFRAFEDMGGDLSYAVAMLNANNDGIIFSSIFARADSRSYIKPIKNGASDYPLTDEEKGVLKEAMAQPLPIQY</sequence>
<name>A0ABN0DPP2_9FIRM</name>
<reference evidence="2 3" key="1">
    <citation type="submission" date="2011-08" db="EMBL/GenBank/DDBJ databases">
        <title>The Genome Sequence of Selenomonas noxia F0398.</title>
        <authorList>
            <consortium name="The Broad Institute Genome Sequencing Platform"/>
            <person name="Earl A."/>
            <person name="Ward D."/>
            <person name="Feldgarden M."/>
            <person name="Gevers D."/>
            <person name="Izard J."/>
            <person name="Ganesan A."/>
            <person name="Blanton J.M."/>
            <person name="Baranova O.V."/>
            <person name="Tanner A.C."/>
            <person name="Dewhirst F.E."/>
            <person name="Young S.K."/>
            <person name="Zeng Q."/>
            <person name="Gargeya S."/>
            <person name="Fitzgerald M."/>
            <person name="Haas B."/>
            <person name="Abouelleil A."/>
            <person name="Alvarado L."/>
            <person name="Arachchi H.M."/>
            <person name="Berlin A."/>
            <person name="Brown A."/>
            <person name="Chapman S.B."/>
            <person name="Chen Z."/>
            <person name="Dunbar C."/>
            <person name="Freedman E."/>
            <person name="Gearin G."/>
            <person name="Gellesch M."/>
            <person name="Goldberg J."/>
            <person name="Griggs A."/>
            <person name="Gujja S."/>
            <person name="Heiman D."/>
            <person name="Howarth C."/>
            <person name="Larson L."/>
            <person name="Lui A."/>
            <person name="MacDonald P.J.P."/>
            <person name="Montmayeur A."/>
            <person name="Murphy C."/>
            <person name="Neiman D."/>
            <person name="Pearson M."/>
            <person name="Priest M."/>
            <person name="Roberts A."/>
            <person name="Saif S."/>
            <person name="Shea T."/>
            <person name="Shenoy N."/>
            <person name="Sisk P."/>
            <person name="Stolte C."/>
            <person name="Sykes S."/>
            <person name="Wortman J."/>
            <person name="Nusbaum C."/>
            <person name="Birren B."/>
        </authorList>
    </citation>
    <scope>NUCLEOTIDE SEQUENCE [LARGE SCALE GENOMIC DNA]</scope>
    <source>
        <strain evidence="2 3">F0398</strain>
    </source>
</reference>
<comment type="caution">
    <text evidence="2">The sequence shown here is derived from an EMBL/GenBank/DDBJ whole genome shotgun (WGS) entry which is preliminary data.</text>
</comment>
<protein>
    <recommendedName>
        <fullName evidence="4">DUF4446 domain-containing protein</fullName>
    </recommendedName>
</protein>
<proteinExistence type="predicted"/>
<evidence type="ECO:0008006" key="4">
    <source>
        <dbReference type="Google" id="ProtNLM"/>
    </source>
</evidence>
<dbReference type="Proteomes" id="UP000003175">
    <property type="component" value="Unassembled WGS sequence"/>
</dbReference>
<dbReference type="EMBL" id="ADGH01000010">
    <property type="protein sequence ID" value="EHG24726.1"/>
    <property type="molecule type" value="Genomic_DNA"/>
</dbReference>
<keyword evidence="1" id="KW-1133">Transmembrane helix</keyword>
<dbReference type="GeneID" id="32475139"/>
<keyword evidence="1" id="KW-0472">Membrane</keyword>
<evidence type="ECO:0000313" key="3">
    <source>
        <dbReference type="Proteomes" id="UP000003175"/>
    </source>
</evidence>
<accession>A0ABN0DPP2</accession>
<evidence type="ECO:0000313" key="2">
    <source>
        <dbReference type="EMBL" id="EHG24726.1"/>
    </source>
</evidence>
<feature type="transmembrane region" description="Helical" evidence="1">
    <location>
        <begin position="16"/>
        <end position="37"/>
    </location>
</feature>
<gene>
    <name evidence="2" type="ORF">HMPREF9432_01176</name>
</gene>
<organism evidence="2 3">
    <name type="scientific">Selenomonas noxia F0398</name>
    <dbReference type="NCBI Taxonomy" id="702437"/>
    <lineage>
        <taxon>Bacteria</taxon>
        <taxon>Bacillati</taxon>
        <taxon>Bacillota</taxon>
        <taxon>Negativicutes</taxon>
        <taxon>Selenomonadales</taxon>
        <taxon>Selenomonadaceae</taxon>
        <taxon>Selenomonas</taxon>
    </lineage>
</organism>
<keyword evidence="3" id="KW-1185">Reference proteome</keyword>
<dbReference type="InterPro" id="IPR027981">
    <property type="entry name" value="DUF4446"/>
</dbReference>
<dbReference type="Pfam" id="PF14584">
    <property type="entry name" value="DUF4446"/>
    <property type="match status" value="1"/>
</dbReference>
<dbReference type="RefSeq" id="WP_006695306.1">
    <property type="nucleotide sequence ID" value="NZ_JH376859.1"/>
</dbReference>
<keyword evidence="1" id="KW-0812">Transmembrane</keyword>